<feature type="domain" description="GST C-terminal" evidence="3">
    <location>
        <begin position="86"/>
        <end position="210"/>
    </location>
</feature>
<dbReference type="InterPro" id="IPR040079">
    <property type="entry name" value="Glutathione_S-Trfase"/>
</dbReference>
<dbReference type="SFLD" id="SFLDS00019">
    <property type="entry name" value="Glutathione_Transferase_(cytos"/>
    <property type="match status" value="1"/>
</dbReference>
<dbReference type="Gene3D" id="1.20.1050.10">
    <property type="match status" value="1"/>
</dbReference>
<evidence type="ECO:0000256" key="1">
    <source>
        <dbReference type="RuleBase" id="RU003494"/>
    </source>
</evidence>
<comment type="caution">
    <text evidence="4">The sequence shown here is derived from an EMBL/GenBank/DDBJ whole genome shotgun (WGS) entry which is preliminary data.</text>
</comment>
<name>A0ABX2TBP4_9PROT</name>
<dbReference type="SUPFAM" id="SSF47616">
    <property type="entry name" value="GST C-terminal domain-like"/>
    <property type="match status" value="1"/>
</dbReference>
<keyword evidence="5" id="KW-1185">Reference proteome</keyword>
<dbReference type="PROSITE" id="PS50405">
    <property type="entry name" value="GST_CTER"/>
    <property type="match status" value="1"/>
</dbReference>
<reference evidence="4 5" key="1">
    <citation type="submission" date="2020-05" db="EMBL/GenBank/DDBJ databases">
        <title>Azospirillum oleiclasticum sp. nov, a nitrogen-fixing and heavy crude oil-emulsifying bacterium isolated from the crude oil of Yumen Oilfield.</title>
        <authorList>
            <person name="Wu D."/>
            <person name="Cai M."/>
            <person name="Zhang X."/>
        </authorList>
    </citation>
    <scope>NUCLEOTIDE SEQUENCE [LARGE SCALE GENOMIC DNA]</scope>
    <source>
        <strain evidence="4 5">ROY-1-1-2</strain>
    </source>
</reference>
<dbReference type="CDD" id="cd03057">
    <property type="entry name" value="GST_N_Beta"/>
    <property type="match status" value="1"/>
</dbReference>
<proteinExistence type="inferred from homology"/>
<gene>
    <name evidence="4" type="ORF">HND93_18320</name>
</gene>
<evidence type="ECO:0000259" key="2">
    <source>
        <dbReference type="PROSITE" id="PS50404"/>
    </source>
</evidence>
<comment type="similarity">
    <text evidence="1">Belongs to the GST superfamily.</text>
</comment>
<dbReference type="SUPFAM" id="SSF52833">
    <property type="entry name" value="Thioredoxin-like"/>
    <property type="match status" value="1"/>
</dbReference>
<dbReference type="SFLD" id="SFLDG01150">
    <property type="entry name" value="Main.1:_Beta-like"/>
    <property type="match status" value="1"/>
</dbReference>
<dbReference type="InterPro" id="IPR010987">
    <property type="entry name" value="Glutathione-S-Trfase_C-like"/>
</dbReference>
<accession>A0ABX2TBP4</accession>
<dbReference type="PROSITE" id="PS50404">
    <property type="entry name" value="GST_NTER"/>
    <property type="match status" value="1"/>
</dbReference>
<dbReference type="PANTHER" id="PTHR44051:SF8">
    <property type="entry name" value="GLUTATHIONE S-TRANSFERASE GSTA"/>
    <property type="match status" value="1"/>
</dbReference>
<dbReference type="InterPro" id="IPR004045">
    <property type="entry name" value="Glutathione_S-Trfase_N"/>
</dbReference>
<dbReference type="SFLD" id="SFLDG00358">
    <property type="entry name" value="Main_(cytGST)"/>
    <property type="match status" value="1"/>
</dbReference>
<dbReference type="InterPro" id="IPR036282">
    <property type="entry name" value="Glutathione-S-Trfase_C_sf"/>
</dbReference>
<dbReference type="CDD" id="cd03188">
    <property type="entry name" value="GST_C_Beta"/>
    <property type="match status" value="1"/>
</dbReference>
<dbReference type="PANTHER" id="PTHR44051">
    <property type="entry name" value="GLUTATHIONE S-TRANSFERASE-RELATED"/>
    <property type="match status" value="1"/>
</dbReference>
<dbReference type="Pfam" id="PF02798">
    <property type="entry name" value="GST_N"/>
    <property type="match status" value="1"/>
</dbReference>
<dbReference type="InterPro" id="IPR004046">
    <property type="entry name" value="GST_C"/>
</dbReference>
<evidence type="ECO:0000313" key="5">
    <source>
        <dbReference type="Proteomes" id="UP000584642"/>
    </source>
</evidence>
<dbReference type="Gene3D" id="3.40.30.10">
    <property type="entry name" value="Glutaredoxin"/>
    <property type="match status" value="1"/>
</dbReference>
<dbReference type="Proteomes" id="UP000584642">
    <property type="component" value="Unassembled WGS sequence"/>
</dbReference>
<dbReference type="EMBL" id="JABFDB010000013">
    <property type="protein sequence ID" value="NYZ21673.1"/>
    <property type="molecule type" value="Genomic_DNA"/>
</dbReference>
<evidence type="ECO:0000313" key="4">
    <source>
        <dbReference type="EMBL" id="NYZ21673.1"/>
    </source>
</evidence>
<dbReference type="Pfam" id="PF00043">
    <property type="entry name" value="GST_C"/>
    <property type="match status" value="1"/>
</dbReference>
<feature type="domain" description="GST N-terminal" evidence="2">
    <location>
        <begin position="1"/>
        <end position="80"/>
    </location>
</feature>
<organism evidence="4 5">
    <name type="scientific">Azospirillum oleiclasticum</name>
    <dbReference type="NCBI Taxonomy" id="2735135"/>
    <lineage>
        <taxon>Bacteria</taxon>
        <taxon>Pseudomonadati</taxon>
        <taxon>Pseudomonadota</taxon>
        <taxon>Alphaproteobacteria</taxon>
        <taxon>Rhodospirillales</taxon>
        <taxon>Azospirillaceae</taxon>
        <taxon>Azospirillum</taxon>
    </lineage>
</organism>
<protein>
    <submittedName>
        <fullName evidence="4">Glutathione S-transferase</fullName>
    </submittedName>
</protein>
<sequence length="210" mass="23670">MYTLHTMPSTAGMAPHILLREIGAEHELVFLERAKEEHKSAEYLALNPNGRVPTLVDGDLVVYESAAICLHLCDRHPQAGLAPAVGTQERARFYQWMAWLTNTIQPDMLVYFYPERYVPAAACADLKTVAEGRLHLQFQIADATLADRPYLLGETYSAADAYLFMLARWSRNMTLKARDLPNLGHFLERVYARPAVRAAFVAEGLEAPYF</sequence>
<dbReference type="InterPro" id="IPR036249">
    <property type="entry name" value="Thioredoxin-like_sf"/>
</dbReference>
<evidence type="ECO:0000259" key="3">
    <source>
        <dbReference type="PROSITE" id="PS50405"/>
    </source>
</evidence>